<keyword evidence="6" id="KW-1185">Reference proteome</keyword>
<organism evidence="5 6">
    <name type="scientific">Pseudomonas serbiensis</name>
    <dbReference type="NCBI Taxonomy" id="3064350"/>
    <lineage>
        <taxon>Bacteria</taxon>
        <taxon>Pseudomonadati</taxon>
        <taxon>Pseudomonadota</taxon>
        <taxon>Gammaproteobacteria</taxon>
        <taxon>Pseudomonadales</taxon>
        <taxon>Pseudomonadaceae</taxon>
        <taxon>Pseudomonas</taxon>
    </lineage>
</organism>
<proteinExistence type="inferred from homology"/>
<dbReference type="RefSeq" id="WP_304575831.1">
    <property type="nucleotide sequence ID" value="NZ_JAUQOO010000022.1"/>
</dbReference>
<reference evidence="5 6" key="1">
    <citation type="submission" date="2023-07" db="EMBL/GenBank/DDBJ databases">
        <title>Identification of four novel Pseudomonas species associated with bacterial leaf spot of cucurbits.</title>
        <authorList>
            <person name="Fullem K.R."/>
        </authorList>
    </citation>
    <scope>NUCLEOTIDE SEQUENCE [LARGE SCALE GENOMIC DNA]</scope>
    <source>
        <strain evidence="5 6">KFB 138</strain>
    </source>
</reference>
<dbReference type="InterPro" id="IPR016161">
    <property type="entry name" value="Ald_DH/histidinol_DH"/>
</dbReference>
<name>A0ABT9D099_9PSED</name>
<sequence>MIYPTMRDSFILLCGIFAHLCKGANQQKGEWQLKTYAHWIDGAYQEPAGREWMDTLDPYLGEAWARIPLGVAVDADAAVSAAKRAMTSGPWASMSATQRGKIMRRIGDLTLENADRLAELEVRDNGKLLAEMRGAISNVAEIWYYYAGLADKIQGSVMPIEKEGIVAMTTREPVGVVLALTAWNAPLNFLALKCAPALAAGCAVVVKPSEFSSVSSLEFAALTKEAGLPDGVLNVVTGLGLGIGAPLVEHPDVAMVTFTGSDATGAKVYETAARHMKRVALELGGKSPNIVFADADLELAVAGAVSGIFGGGGQMCTAGSRLLVQNSILEAFTEQLIAGARSVKLGNPMDPATQMGPMSTAPQYQKVLNYIEIAKAEGARCVFGGQPASGPGIRGGQFVEPTIFTHVSNSMRIAQEEVFGPVLSVIGFEDEAEAVSIANDIAYGLTAGVWTRDIGRVFRMAKALEVGTVWGNTYRTYSYTMPFGGMKKSGIGREMGIEAVDEFLETKSLMISIADARPQNNFIPR</sequence>
<accession>A0ABT9D099</accession>
<gene>
    <name evidence="5" type="ORF">Q6A51_23305</name>
</gene>
<dbReference type="SUPFAM" id="SSF53720">
    <property type="entry name" value="ALDH-like"/>
    <property type="match status" value="1"/>
</dbReference>
<evidence type="ECO:0000259" key="4">
    <source>
        <dbReference type="Pfam" id="PF00171"/>
    </source>
</evidence>
<protein>
    <submittedName>
        <fullName evidence="5">Aldehyde dehydrogenase</fullName>
    </submittedName>
</protein>
<evidence type="ECO:0000256" key="2">
    <source>
        <dbReference type="PROSITE-ProRule" id="PRU10007"/>
    </source>
</evidence>
<dbReference type="EMBL" id="JAUQOO010000022">
    <property type="protein sequence ID" value="MDO7929707.1"/>
    <property type="molecule type" value="Genomic_DNA"/>
</dbReference>
<comment type="similarity">
    <text evidence="3">Belongs to the aldehyde dehydrogenase family.</text>
</comment>
<dbReference type="Gene3D" id="3.40.309.10">
    <property type="entry name" value="Aldehyde Dehydrogenase, Chain A, domain 2"/>
    <property type="match status" value="1"/>
</dbReference>
<feature type="domain" description="Aldehyde dehydrogenase" evidence="4">
    <location>
        <begin position="47"/>
        <end position="508"/>
    </location>
</feature>
<feature type="active site" evidence="2">
    <location>
        <position position="282"/>
    </location>
</feature>
<evidence type="ECO:0000256" key="1">
    <source>
        <dbReference type="ARBA" id="ARBA00023002"/>
    </source>
</evidence>
<dbReference type="InterPro" id="IPR015590">
    <property type="entry name" value="Aldehyde_DH_dom"/>
</dbReference>
<evidence type="ECO:0000313" key="5">
    <source>
        <dbReference type="EMBL" id="MDO7929707.1"/>
    </source>
</evidence>
<dbReference type="InterPro" id="IPR029510">
    <property type="entry name" value="Ald_DH_CS_GLU"/>
</dbReference>
<evidence type="ECO:0000313" key="6">
    <source>
        <dbReference type="Proteomes" id="UP001223016"/>
    </source>
</evidence>
<dbReference type="Pfam" id="PF00171">
    <property type="entry name" value="Aldedh"/>
    <property type="match status" value="1"/>
</dbReference>
<evidence type="ECO:0000256" key="3">
    <source>
        <dbReference type="RuleBase" id="RU003345"/>
    </source>
</evidence>
<dbReference type="Gene3D" id="3.40.605.10">
    <property type="entry name" value="Aldehyde Dehydrogenase, Chain A, domain 1"/>
    <property type="match status" value="1"/>
</dbReference>
<dbReference type="PROSITE" id="PS00687">
    <property type="entry name" value="ALDEHYDE_DEHYDR_GLU"/>
    <property type="match status" value="1"/>
</dbReference>
<comment type="caution">
    <text evidence="5">The sequence shown here is derived from an EMBL/GenBank/DDBJ whole genome shotgun (WGS) entry which is preliminary data.</text>
</comment>
<dbReference type="CDD" id="cd07114">
    <property type="entry name" value="ALDH_DhaS"/>
    <property type="match status" value="1"/>
</dbReference>
<keyword evidence="1 3" id="KW-0560">Oxidoreductase</keyword>
<dbReference type="Proteomes" id="UP001223016">
    <property type="component" value="Unassembled WGS sequence"/>
</dbReference>
<dbReference type="InterPro" id="IPR016162">
    <property type="entry name" value="Ald_DH_N"/>
</dbReference>
<dbReference type="PANTHER" id="PTHR11699">
    <property type="entry name" value="ALDEHYDE DEHYDROGENASE-RELATED"/>
    <property type="match status" value="1"/>
</dbReference>
<dbReference type="InterPro" id="IPR016163">
    <property type="entry name" value="Ald_DH_C"/>
</dbReference>